<keyword evidence="9" id="KW-0539">Nucleus</keyword>
<evidence type="ECO:0000313" key="12">
    <source>
        <dbReference type="EMBL" id="EKX42967.1"/>
    </source>
</evidence>
<dbReference type="PANTHER" id="PTHR10799">
    <property type="entry name" value="SNF2/RAD54 HELICASE FAMILY"/>
    <property type="match status" value="1"/>
</dbReference>
<keyword evidence="7" id="KW-0156">Chromatin regulator</keyword>
<dbReference type="Gene3D" id="3.40.50.10810">
    <property type="entry name" value="Tandem AAA-ATPase domain"/>
    <property type="match status" value="1"/>
</dbReference>
<dbReference type="Pfam" id="PF00176">
    <property type="entry name" value="SNF2-rel_dom"/>
    <property type="match status" value="1"/>
</dbReference>
<feature type="non-terminal residue" evidence="12">
    <location>
        <position position="1"/>
    </location>
</feature>
<dbReference type="GO" id="GO:0005634">
    <property type="term" value="C:nucleus"/>
    <property type="evidence" value="ECO:0007669"/>
    <property type="project" value="UniProtKB-SubCell"/>
</dbReference>
<dbReference type="KEGG" id="gtt:GUITHDRAFT_56212"/>
<accession>L1J3S1</accession>
<dbReference type="FunFam" id="3.40.50.10810:FF:000005">
    <property type="entry name" value="Photoperiod-independent early flowering 1"/>
    <property type="match status" value="1"/>
</dbReference>
<dbReference type="OrthoDB" id="413460at2759"/>
<evidence type="ECO:0000256" key="8">
    <source>
        <dbReference type="ARBA" id="ARBA00023125"/>
    </source>
</evidence>
<dbReference type="SMART" id="SM00490">
    <property type="entry name" value="HELICc"/>
    <property type="match status" value="1"/>
</dbReference>
<dbReference type="EnsemblProtists" id="EKX42967">
    <property type="protein sequence ID" value="EKX42967"/>
    <property type="gene ID" value="GUITHDRAFT_56212"/>
</dbReference>
<name>L1J3S1_GUITC</name>
<dbReference type="PaxDb" id="55529-EKX42967"/>
<evidence type="ECO:0000256" key="2">
    <source>
        <dbReference type="ARBA" id="ARBA00004229"/>
    </source>
</evidence>
<dbReference type="Proteomes" id="UP000011087">
    <property type="component" value="Unassembled WGS sequence"/>
</dbReference>
<evidence type="ECO:0000256" key="5">
    <source>
        <dbReference type="ARBA" id="ARBA00022806"/>
    </source>
</evidence>
<reference evidence="13" key="3">
    <citation type="submission" date="2016-03" db="UniProtKB">
        <authorList>
            <consortium name="EnsemblProtists"/>
        </authorList>
    </citation>
    <scope>IDENTIFICATION</scope>
</reference>
<dbReference type="AlphaFoldDB" id="L1J3S1"/>
<dbReference type="SMART" id="SM00487">
    <property type="entry name" value="DEXDc"/>
    <property type="match status" value="1"/>
</dbReference>
<evidence type="ECO:0000256" key="4">
    <source>
        <dbReference type="ARBA" id="ARBA00022801"/>
    </source>
</evidence>
<dbReference type="HOGENOM" id="CLU_000315_17_8_1"/>
<dbReference type="InterPro" id="IPR049730">
    <property type="entry name" value="SNF2/RAD54-like_C"/>
</dbReference>
<dbReference type="SUPFAM" id="SSF52540">
    <property type="entry name" value="P-loop containing nucleoside triphosphate hydrolases"/>
    <property type="match status" value="2"/>
</dbReference>
<evidence type="ECO:0000259" key="11">
    <source>
        <dbReference type="PROSITE" id="PS51194"/>
    </source>
</evidence>
<evidence type="ECO:0000256" key="6">
    <source>
        <dbReference type="ARBA" id="ARBA00022840"/>
    </source>
</evidence>
<dbReference type="CDD" id="cd18793">
    <property type="entry name" value="SF2_C_SNF"/>
    <property type="match status" value="1"/>
</dbReference>
<dbReference type="GO" id="GO:0016787">
    <property type="term" value="F:hydrolase activity"/>
    <property type="evidence" value="ECO:0007669"/>
    <property type="project" value="UniProtKB-KW"/>
</dbReference>
<feature type="domain" description="Helicase ATP-binding" evidence="10">
    <location>
        <begin position="24"/>
        <end position="189"/>
    </location>
</feature>
<evidence type="ECO:0000259" key="10">
    <source>
        <dbReference type="PROSITE" id="PS51192"/>
    </source>
</evidence>
<proteinExistence type="predicted"/>
<comment type="subcellular location">
    <subcellularLocation>
        <location evidence="1">Nucleus</location>
    </subcellularLocation>
    <subcellularLocation>
        <location evidence="2">Plastid</location>
        <location evidence="2">Chloroplast</location>
    </subcellularLocation>
</comment>
<evidence type="ECO:0000256" key="7">
    <source>
        <dbReference type="ARBA" id="ARBA00022853"/>
    </source>
</evidence>
<dbReference type="PROSITE" id="PS51192">
    <property type="entry name" value="HELICASE_ATP_BIND_1"/>
    <property type="match status" value="1"/>
</dbReference>
<dbReference type="InterPro" id="IPR014001">
    <property type="entry name" value="Helicase_ATP-bd"/>
</dbReference>
<keyword evidence="6" id="KW-0067">ATP-binding</keyword>
<dbReference type="Pfam" id="PF00271">
    <property type="entry name" value="Helicase_C"/>
    <property type="match status" value="1"/>
</dbReference>
<dbReference type="GO" id="GO:0009507">
    <property type="term" value="C:chloroplast"/>
    <property type="evidence" value="ECO:0007669"/>
    <property type="project" value="UniProtKB-SubCell"/>
</dbReference>
<dbReference type="GeneID" id="17299595"/>
<organism evidence="12">
    <name type="scientific">Guillardia theta (strain CCMP2712)</name>
    <name type="common">Cryptophyte</name>
    <dbReference type="NCBI Taxonomy" id="905079"/>
    <lineage>
        <taxon>Eukaryota</taxon>
        <taxon>Cryptophyceae</taxon>
        <taxon>Pyrenomonadales</taxon>
        <taxon>Geminigeraceae</taxon>
        <taxon>Guillardia</taxon>
    </lineage>
</organism>
<dbReference type="GO" id="GO:0006325">
    <property type="term" value="P:chromatin organization"/>
    <property type="evidence" value="ECO:0007669"/>
    <property type="project" value="UniProtKB-KW"/>
</dbReference>
<dbReference type="eggNOG" id="KOG0385">
    <property type="taxonomic scope" value="Eukaryota"/>
</dbReference>
<gene>
    <name evidence="12" type="ORF">GUITHDRAFT_56212</name>
</gene>
<dbReference type="OMA" id="SCENDIM"/>
<reference evidence="12 14" key="1">
    <citation type="journal article" date="2012" name="Nature">
        <title>Algal genomes reveal evolutionary mosaicism and the fate of nucleomorphs.</title>
        <authorList>
            <consortium name="DOE Joint Genome Institute"/>
            <person name="Curtis B.A."/>
            <person name="Tanifuji G."/>
            <person name="Burki F."/>
            <person name="Gruber A."/>
            <person name="Irimia M."/>
            <person name="Maruyama S."/>
            <person name="Arias M.C."/>
            <person name="Ball S.G."/>
            <person name="Gile G.H."/>
            <person name="Hirakawa Y."/>
            <person name="Hopkins J.F."/>
            <person name="Kuo A."/>
            <person name="Rensing S.A."/>
            <person name="Schmutz J."/>
            <person name="Symeonidi A."/>
            <person name="Elias M."/>
            <person name="Eveleigh R.J."/>
            <person name="Herman E.K."/>
            <person name="Klute M.J."/>
            <person name="Nakayama T."/>
            <person name="Obornik M."/>
            <person name="Reyes-Prieto A."/>
            <person name="Armbrust E.V."/>
            <person name="Aves S.J."/>
            <person name="Beiko R.G."/>
            <person name="Coutinho P."/>
            <person name="Dacks J.B."/>
            <person name="Durnford D.G."/>
            <person name="Fast N.M."/>
            <person name="Green B.R."/>
            <person name="Grisdale C.J."/>
            <person name="Hempel F."/>
            <person name="Henrissat B."/>
            <person name="Hoppner M.P."/>
            <person name="Ishida K."/>
            <person name="Kim E."/>
            <person name="Koreny L."/>
            <person name="Kroth P.G."/>
            <person name="Liu Y."/>
            <person name="Malik S.B."/>
            <person name="Maier U.G."/>
            <person name="McRose D."/>
            <person name="Mock T."/>
            <person name="Neilson J.A."/>
            <person name="Onodera N.T."/>
            <person name="Poole A.M."/>
            <person name="Pritham E.J."/>
            <person name="Richards T.A."/>
            <person name="Rocap G."/>
            <person name="Roy S.W."/>
            <person name="Sarai C."/>
            <person name="Schaack S."/>
            <person name="Shirato S."/>
            <person name="Slamovits C.H."/>
            <person name="Spencer D.F."/>
            <person name="Suzuki S."/>
            <person name="Worden A.Z."/>
            <person name="Zauner S."/>
            <person name="Barry K."/>
            <person name="Bell C."/>
            <person name="Bharti A.K."/>
            <person name="Crow J.A."/>
            <person name="Grimwood J."/>
            <person name="Kramer R."/>
            <person name="Lindquist E."/>
            <person name="Lucas S."/>
            <person name="Salamov A."/>
            <person name="McFadden G.I."/>
            <person name="Lane C.E."/>
            <person name="Keeling P.J."/>
            <person name="Gray M.W."/>
            <person name="Grigoriev I.V."/>
            <person name="Archibald J.M."/>
        </authorList>
    </citation>
    <scope>NUCLEOTIDE SEQUENCE</scope>
    <source>
        <strain evidence="12 14">CCMP2712</strain>
    </source>
</reference>
<dbReference type="EMBL" id="JH993013">
    <property type="protein sequence ID" value="EKX42967.1"/>
    <property type="molecule type" value="Genomic_DNA"/>
</dbReference>
<keyword evidence="3" id="KW-0547">Nucleotide-binding</keyword>
<dbReference type="GO" id="GO:0003677">
    <property type="term" value="F:DNA binding"/>
    <property type="evidence" value="ECO:0007669"/>
    <property type="project" value="UniProtKB-KW"/>
</dbReference>
<dbReference type="InterPro" id="IPR000330">
    <property type="entry name" value="SNF2_N"/>
</dbReference>
<feature type="non-terminal residue" evidence="12">
    <location>
        <position position="471"/>
    </location>
</feature>
<dbReference type="GO" id="GO:0004386">
    <property type="term" value="F:helicase activity"/>
    <property type="evidence" value="ECO:0007669"/>
    <property type="project" value="UniProtKB-KW"/>
</dbReference>
<keyword evidence="5" id="KW-0347">Helicase</keyword>
<evidence type="ECO:0000313" key="14">
    <source>
        <dbReference type="Proteomes" id="UP000011087"/>
    </source>
</evidence>
<dbReference type="Gene3D" id="3.40.50.300">
    <property type="entry name" value="P-loop containing nucleotide triphosphate hydrolases"/>
    <property type="match status" value="1"/>
</dbReference>
<keyword evidence="14" id="KW-1185">Reference proteome</keyword>
<feature type="domain" description="Helicase C-terminal" evidence="11">
    <location>
        <begin position="325"/>
        <end position="471"/>
    </location>
</feature>
<evidence type="ECO:0000256" key="3">
    <source>
        <dbReference type="ARBA" id="ARBA00022741"/>
    </source>
</evidence>
<evidence type="ECO:0000313" key="13">
    <source>
        <dbReference type="EnsemblProtists" id="EKX42967"/>
    </source>
</evidence>
<reference evidence="14" key="2">
    <citation type="submission" date="2012-11" db="EMBL/GenBank/DDBJ databases">
        <authorList>
            <person name="Kuo A."/>
            <person name="Curtis B.A."/>
            <person name="Tanifuji G."/>
            <person name="Burki F."/>
            <person name="Gruber A."/>
            <person name="Irimia M."/>
            <person name="Maruyama S."/>
            <person name="Arias M.C."/>
            <person name="Ball S.G."/>
            <person name="Gile G.H."/>
            <person name="Hirakawa Y."/>
            <person name="Hopkins J.F."/>
            <person name="Rensing S.A."/>
            <person name="Schmutz J."/>
            <person name="Symeonidi A."/>
            <person name="Elias M."/>
            <person name="Eveleigh R.J."/>
            <person name="Herman E.K."/>
            <person name="Klute M.J."/>
            <person name="Nakayama T."/>
            <person name="Obornik M."/>
            <person name="Reyes-Prieto A."/>
            <person name="Armbrust E.V."/>
            <person name="Aves S.J."/>
            <person name="Beiko R.G."/>
            <person name="Coutinho P."/>
            <person name="Dacks J.B."/>
            <person name="Durnford D.G."/>
            <person name="Fast N.M."/>
            <person name="Green B.R."/>
            <person name="Grisdale C."/>
            <person name="Hempe F."/>
            <person name="Henrissat B."/>
            <person name="Hoppner M.P."/>
            <person name="Ishida K.-I."/>
            <person name="Kim E."/>
            <person name="Koreny L."/>
            <person name="Kroth P.G."/>
            <person name="Liu Y."/>
            <person name="Malik S.-B."/>
            <person name="Maier U.G."/>
            <person name="McRose D."/>
            <person name="Mock T."/>
            <person name="Neilson J.A."/>
            <person name="Onodera N.T."/>
            <person name="Poole A.M."/>
            <person name="Pritham E.J."/>
            <person name="Richards T.A."/>
            <person name="Rocap G."/>
            <person name="Roy S.W."/>
            <person name="Sarai C."/>
            <person name="Schaack S."/>
            <person name="Shirato S."/>
            <person name="Slamovits C.H."/>
            <person name="Spencer D.F."/>
            <person name="Suzuki S."/>
            <person name="Worden A.Z."/>
            <person name="Zauner S."/>
            <person name="Barry K."/>
            <person name="Bell C."/>
            <person name="Bharti A.K."/>
            <person name="Crow J.A."/>
            <person name="Grimwood J."/>
            <person name="Kramer R."/>
            <person name="Lindquist E."/>
            <person name="Lucas S."/>
            <person name="Salamov A."/>
            <person name="McFadden G.I."/>
            <person name="Lane C.E."/>
            <person name="Keeling P.J."/>
            <person name="Gray M.W."/>
            <person name="Grigoriev I.V."/>
            <person name="Archibald J.M."/>
        </authorList>
    </citation>
    <scope>NUCLEOTIDE SEQUENCE</scope>
    <source>
        <strain evidence="14">CCMP2712</strain>
    </source>
</reference>
<dbReference type="STRING" id="905079.L1J3S1"/>
<dbReference type="InterPro" id="IPR001650">
    <property type="entry name" value="Helicase_C-like"/>
</dbReference>
<evidence type="ECO:0000256" key="9">
    <source>
        <dbReference type="ARBA" id="ARBA00023242"/>
    </source>
</evidence>
<evidence type="ECO:0000256" key="1">
    <source>
        <dbReference type="ARBA" id="ARBA00004123"/>
    </source>
</evidence>
<sequence length="471" mass="53804">QKQPASIVGLSLFPYQLEGLQWLVRMNDNGVGMILGDEMGLGKTIQTISLLAVLAERKETKGTHLVVCPLSVLGTWESEFRRWCPSLNVRVLHGAKPCRDKVLEGLRNEEGGTCDVMITTYEMMVAEGRRFALYHYLILDEAHKIKNDNSLAFHAVSNIRSVNKILLTGTPLQNNMHELWVLVNFLFPDLFADAELFDAAFSSTWEGVKFDFELMRAAHKLLQPLMLRRLKKDVQQALPKKTVYTIWCPLTSMQKFWYKQFLLLNQGSIAHLKDARISSSSMQSLMNLLMQLRKVCCHPYLFPDAETDPTSTDANIVTNSTKMMVLHRLIDKLHAQGRKLLVYSQFTRMLDVIQDYCELVGHKYLRLDGSTASCRRKYEIQLFNSGKSHAYVYLLSTRSGALGITLTGADTVVMMDSDWNPTWDKQAQDRVHRIGQKREVTIYQLLAANTVEERIFQRAQQKVALNQIVLQ</sequence>
<keyword evidence="8" id="KW-0238">DNA-binding</keyword>
<protein>
    <submittedName>
        <fullName evidence="12 13">Uncharacterized protein</fullName>
    </submittedName>
</protein>
<dbReference type="InterPro" id="IPR027417">
    <property type="entry name" value="P-loop_NTPase"/>
</dbReference>
<dbReference type="InterPro" id="IPR038718">
    <property type="entry name" value="SNF2-like_sf"/>
</dbReference>
<dbReference type="GO" id="GO:0005524">
    <property type="term" value="F:ATP binding"/>
    <property type="evidence" value="ECO:0007669"/>
    <property type="project" value="UniProtKB-KW"/>
</dbReference>
<dbReference type="RefSeq" id="XP_005829947.1">
    <property type="nucleotide sequence ID" value="XM_005829890.1"/>
</dbReference>
<dbReference type="PROSITE" id="PS51194">
    <property type="entry name" value="HELICASE_CTER"/>
    <property type="match status" value="1"/>
</dbReference>
<keyword evidence="4" id="KW-0378">Hydrolase</keyword>